<feature type="region of interest" description="Disordered" evidence="1">
    <location>
        <begin position="1"/>
        <end position="28"/>
    </location>
</feature>
<sequence>MWESHASTRMGRLDQSASLKTTASLKTSMKQRLRCVSRKVTRKRDDIAHTAHDEESLCDSKLVELFSITLHILIRKRINEIDIKNIVRIRT</sequence>
<name>A0A2H1VSL9_SPOFR</name>
<reference evidence="2" key="1">
    <citation type="submission" date="2016-07" db="EMBL/GenBank/DDBJ databases">
        <authorList>
            <person name="Bretaudeau A."/>
        </authorList>
    </citation>
    <scope>NUCLEOTIDE SEQUENCE</scope>
    <source>
        <strain evidence="2">Rice</strain>
        <tissue evidence="2">Whole body</tissue>
    </source>
</reference>
<feature type="compositionally biased region" description="Polar residues" evidence="1">
    <location>
        <begin position="15"/>
        <end position="28"/>
    </location>
</feature>
<dbReference type="EMBL" id="ODYU01004214">
    <property type="protein sequence ID" value="SOQ43851.1"/>
    <property type="molecule type" value="Genomic_DNA"/>
</dbReference>
<gene>
    <name evidence="2" type="ORF">SFRICE_028374</name>
</gene>
<evidence type="ECO:0000256" key="1">
    <source>
        <dbReference type="SAM" id="MobiDB-lite"/>
    </source>
</evidence>
<accession>A0A2H1VSL9</accession>
<protein>
    <submittedName>
        <fullName evidence="2">SFRICE_028374</fullName>
    </submittedName>
</protein>
<dbReference type="AlphaFoldDB" id="A0A2H1VSL9"/>
<proteinExistence type="predicted"/>
<evidence type="ECO:0000313" key="2">
    <source>
        <dbReference type="EMBL" id="SOQ43851.1"/>
    </source>
</evidence>
<organism evidence="2">
    <name type="scientific">Spodoptera frugiperda</name>
    <name type="common">Fall armyworm</name>
    <dbReference type="NCBI Taxonomy" id="7108"/>
    <lineage>
        <taxon>Eukaryota</taxon>
        <taxon>Metazoa</taxon>
        <taxon>Ecdysozoa</taxon>
        <taxon>Arthropoda</taxon>
        <taxon>Hexapoda</taxon>
        <taxon>Insecta</taxon>
        <taxon>Pterygota</taxon>
        <taxon>Neoptera</taxon>
        <taxon>Endopterygota</taxon>
        <taxon>Lepidoptera</taxon>
        <taxon>Glossata</taxon>
        <taxon>Ditrysia</taxon>
        <taxon>Noctuoidea</taxon>
        <taxon>Noctuidae</taxon>
        <taxon>Amphipyrinae</taxon>
        <taxon>Spodoptera</taxon>
    </lineage>
</organism>